<dbReference type="EMBL" id="MU854065">
    <property type="protein sequence ID" value="KAK3933813.1"/>
    <property type="molecule type" value="Genomic_DNA"/>
</dbReference>
<evidence type="ECO:0008006" key="4">
    <source>
        <dbReference type="Google" id="ProtNLM"/>
    </source>
</evidence>
<feature type="compositionally biased region" description="Polar residues" evidence="1">
    <location>
        <begin position="1"/>
        <end position="11"/>
    </location>
</feature>
<evidence type="ECO:0000256" key="1">
    <source>
        <dbReference type="SAM" id="MobiDB-lite"/>
    </source>
</evidence>
<feature type="compositionally biased region" description="Acidic residues" evidence="1">
    <location>
        <begin position="117"/>
        <end position="127"/>
    </location>
</feature>
<proteinExistence type="predicted"/>
<feature type="region of interest" description="Disordered" evidence="1">
    <location>
        <begin position="1"/>
        <end position="398"/>
    </location>
</feature>
<feature type="compositionally biased region" description="Polar residues" evidence="1">
    <location>
        <begin position="359"/>
        <end position="372"/>
    </location>
</feature>
<feature type="compositionally biased region" description="Basic and acidic residues" evidence="1">
    <location>
        <begin position="247"/>
        <end position="257"/>
    </location>
</feature>
<feature type="compositionally biased region" description="Polar residues" evidence="1">
    <location>
        <begin position="341"/>
        <end position="350"/>
    </location>
</feature>
<accession>A0AAN6RYT9</accession>
<dbReference type="AlphaFoldDB" id="A0AAN6RYT9"/>
<name>A0AAN6RYT9_9PEZI</name>
<keyword evidence="3" id="KW-1185">Reference proteome</keyword>
<gene>
    <name evidence="2" type="ORF">QBC46DRAFT_454591</name>
</gene>
<reference evidence="3" key="1">
    <citation type="journal article" date="2023" name="Mol. Phylogenet. Evol.">
        <title>Genome-scale phylogeny and comparative genomics of the fungal order Sordariales.</title>
        <authorList>
            <person name="Hensen N."/>
            <person name="Bonometti L."/>
            <person name="Westerberg I."/>
            <person name="Brannstrom I.O."/>
            <person name="Guillou S."/>
            <person name="Cros-Aarteil S."/>
            <person name="Calhoun S."/>
            <person name="Haridas S."/>
            <person name="Kuo A."/>
            <person name="Mondo S."/>
            <person name="Pangilinan J."/>
            <person name="Riley R."/>
            <person name="LaButti K."/>
            <person name="Andreopoulos B."/>
            <person name="Lipzen A."/>
            <person name="Chen C."/>
            <person name="Yan M."/>
            <person name="Daum C."/>
            <person name="Ng V."/>
            <person name="Clum A."/>
            <person name="Steindorff A."/>
            <person name="Ohm R.A."/>
            <person name="Martin F."/>
            <person name="Silar P."/>
            <person name="Natvig D.O."/>
            <person name="Lalanne C."/>
            <person name="Gautier V."/>
            <person name="Ament-Velasquez S.L."/>
            <person name="Kruys A."/>
            <person name="Hutchinson M.I."/>
            <person name="Powell A.J."/>
            <person name="Barry K."/>
            <person name="Miller A.N."/>
            <person name="Grigoriev I.V."/>
            <person name="Debuchy R."/>
            <person name="Gladieux P."/>
            <person name="Hiltunen Thoren M."/>
            <person name="Johannesson H."/>
        </authorList>
    </citation>
    <scope>NUCLEOTIDE SEQUENCE [LARGE SCALE GENOMIC DNA]</scope>
    <source>
        <strain evidence="3">CBS 340.73</strain>
    </source>
</reference>
<feature type="compositionally biased region" description="Basic and acidic residues" evidence="1">
    <location>
        <begin position="225"/>
        <end position="237"/>
    </location>
</feature>
<protein>
    <recommendedName>
        <fullName evidence="4">Myb-like domain-containing protein</fullName>
    </recommendedName>
</protein>
<feature type="region of interest" description="Disordered" evidence="1">
    <location>
        <begin position="438"/>
        <end position="463"/>
    </location>
</feature>
<evidence type="ECO:0000313" key="3">
    <source>
        <dbReference type="Proteomes" id="UP001303473"/>
    </source>
</evidence>
<feature type="compositionally biased region" description="Basic and acidic residues" evidence="1">
    <location>
        <begin position="32"/>
        <end position="51"/>
    </location>
</feature>
<organism evidence="2 3">
    <name type="scientific">Diplogelasinospora grovesii</name>
    <dbReference type="NCBI Taxonomy" id="303347"/>
    <lineage>
        <taxon>Eukaryota</taxon>
        <taxon>Fungi</taxon>
        <taxon>Dikarya</taxon>
        <taxon>Ascomycota</taxon>
        <taxon>Pezizomycotina</taxon>
        <taxon>Sordariomycetes</taxon>
        <taxon>Sordariomycetidae</taxon>
        <taxon>Sordariales</taxon>
        <taxon>Diplogelasinosporaceae</taxon>
        <taxon>Diplogelasinospora</taxon>
    </lineage>
</organism>
<feature type="compositionally biased region" description="Basic and acidic residues" evidence="1">
    <location>
        <begin position="311"/>
        <end position="320"/>
    </location>
</feature>
<evidence type="ECO:0000313" key="2">
    <source>
        <dbReference type="EMBL" id="KAK3933813.1"/>
    </source>
</evidence>
<feature type="compositionally biased region" description="Acidic residues" evidence="1">
    <location>
        <begin position="56"/>
        <end position="69"/>
    </location>
</feature>
<dbReference type="Proteomes" id="UP001303473">
    <property type="component" value="Unassembled WGS sequence"/>
</dbReference>
<feature type="compositionally biased region" description="Basic residues" evidence="1">
    <location>
        <begin position="258"/>
        <end position="272"/>
    </location>
</feature>
<comment type="caution">
    <text evidence="2">The sequence shown here is derived from an EMBL/GenBank/DDBJ whole genome shotgun (WGS) entry which is preliminary data.</text>
</comment>
<sequence>MANVSLDNQIFFTLPPRNRNPSVSSFGGPKAPEQDTHDPRRGTAGASRDDAVLISSDDESDYGELDDGQSDTSFPPIEELLPARRKDVESGSVADADKSFNATSGAGGDSDAIEPSITEEADPDDEIASSQQQQARGLRRSPAPPSIQALPRPSSASPGPLQAEQEQPIPAGSASCEAGQISAPENTTCGKPAEEISRASPPGVEAQHMPSPGCLSRSSLPRPGEATDRESTPRCDSGDGDSDSDDEARLRLAEPKSGRRTVFRHGVRRSLRNSRVGPNHKDEAVRQSDGQDSPRRHLGRRRRNNMEDEDIYHPLEASEREQDEEDNDDIRPPKPKRRKVSSPTRSTLRTSIGRRTRSDGATSRSRQIQTSVPGRKRSGRRSIPSPPSSQVSHDKEEAAEAVFAKFEERPIENGSLKSFTVNGVTTFQLQWSVGPCTKHRHRDHATGSQQYKPPAKKSLSTKRGAATRIAFTPEEDDLLIELNSQELPWKKIHMQFREAFPEPERSVAALQSSASELYNWILLATRREAASPGVCQPKSPPWPPYVTTIVSSAALQDEARDLWPGASYAPAAD</sequence>